<dbReference type="InterPro" id="IPR056101">
    <property type="entry name" value="DUF7684"/>
</dbReference>
<reference evidence="2 3" key="1">
    <citation type="submission" date="2019-11" db="EMBL/GenBank/DDBJ databases">
        <title>Novel species isolated from a subtropical stream in China.</title>
        <authorList>
            <person name="Lu H."/>
        </authorList>
    </citation>
    <scope>NUCLEOTIDE SEQUENCE [LARGE SCALE GENOMIC DNA]</scope>
    <source>
        <strain evidence="2 3">FT25W</strain>
    </source>
</reference>
<name>A0A6L5QC84_9BURK</name>
<feature type="domain" description="DUF7684" evidence="1">
    <location>
        <begin position="6"/>
        <end position="139"/>
    </location>
</feature>
<evidence type="ECO:0000313" key="2">
    <source>
        <dbReference type="EMBL" id="MRX07259.1"/>
    </source>
</evidence>
<dbReference type="RefSeq" id="WP_154362002.1">
    <property type="nucleotide sequence ID" value="NZ_WKJM01000003.1"/>
</dbReference>
<keyword evidence="3" id="KW-1185">Reference proteome</keyword>
<evidence type="ECO:0000313" key="3">
    <source>
        <dbReference type="Proteomes" id="UP000481037"/>
    </source>
</evidence>
<comment type="caution">
    <text evidence="2">The sequence shown here is derived from an EMBL/GenBank/DDBJ whole genome shotgun (WGS) entry which is preliminary data.</text>
</comment>
<evidence type="ECO:0000259" key="1">
    <source>
        <dbReference type="Pfam" id="PF24733"/>
    </source>
</evidence>
<dbReference type="EMBL" id="WKJM01000003">
    <property type="protein sequence ID" value="MRX07259.1"/>
    <property type="molecule type" value="Genomic_DNA"/>
</dbReference>
<proteinExistence type="predicted"/>
<gene>
    <name evidence="2" type="ORF">GJ697_05360</name>
</gene>
<dbReference type="AlphaFoldDB" id="A0A6L5QC84"/>
<organism evidence="2 3">
    <name type="scientific">Duganella alba</name>
    <dbReference type="NCBI Taxonomy" id="2666081"/>
    <lineage>
        <taxon>Bacteria</taxon>
        <taxon>Pseudomonadati</taxon>
        <taxon>Pseudomonadota</taxon>
        <taxon>Betaproteobacteria</taxon>
        <taxon>Burkholderiales</taxon>
        <taxon>Oxalobacteraceae</taxon>
        <taxon>Telluria group</taxon>
        <taxon>Duganella</taxon>
    </lineage>
</organism>
<accession>A0A6L5QC84</accession>
<dbReference type="Proteomes" id="UP000481037">
    <property type="component" value="Unassembled WGS sequence"/>
</dbReference>
<dbReference type="Pfam" id="PF24733">
    <property type="entry name" value="DUF7684"/>
    <property type="match status" value="1"/>
</dbReference>
<protein>
    <recommendedName>
        <fullName evidence="1">DUF7684 domain-containing protein</fullName>
    </recommendedName>
</protein>
<sequence>MQNHAVKYLHLTPDSELPALEGLRQFKAIIAVEADVHESMMWDVSRWLVESGCLYALSWGKESVAWQEAIDDAFLEATDYEDMPEQRALISTSHEDDDLEEVFWFAKHRASHPADLQETLIVHIADAPRREELEAQYHDA</sequence>